<evidence type="ECO:0000256" key="2">
    <source>
        <dbReference type="ARBA" id="ARBA00023034"/>
    </source>
</evidence>
<keyword evidence="8" id="KW-1185">Reference proteome</keyword>
<dbReference type="KEGG" id="ska:CP970_04680"/>
<evidence type="ECO:0000256" key="5">
    <source>
        <dbReference type="SAM" id="Coils"/>
    </source>
</evidence>
<dbReference type="GO" id="GO:0012505">
    <property type="term" value="C:endomembrane system"/>
    <property type="evidence" value="ECO:0007669"/>
    <property type="project" value="UniProtKB-ARBA"/>
</dbReference>
<protein>
    <submittedName>
        <fullName evidence="7">GPP34 family phosphoprotein</fullName>
    </submittedName>
</protein>
<evidence type="ECO:0000256" key="4">
    <source>
        <dbReference type="ARBA" id="ARBA00023136"/>
    </source>
</evidence>
<dbReference type="GO" id="GO:0070273">
    <property type="term" value="F:phosphatidylinositol-4-phosphate binding"/>
    <property type="evidence" value="ECO:0007669"/>
    <property type="project" value="InterPro"/>
</dbReference>
<dbReference type="InterPro" id="IPR008628">
    <property type="entry name" value="GPP34-like"/>
</dbReference>
<gene>
    <name evidence="7" type="ORF">CP970_04680</name>
</gene>
<evidence type="ECO:0000256" key="1">
    <source>
        <dbReference type="ARBA" id="ARBA00004255"/>
    </source>
</evidence>
<evidence type="ECO:0000256" key="6">
    <source>
        <dbReference type="SAM" id="MobiDB-lite"/>
    </source>
</evidence>
<sequence length="265" mass="28586">MYTVGKGPRACQRLIVGPAPPRPAPPTPRPPWRSARGGAVHHGTQSLPARLFLLAWNTHRGKITGAPDLHLAVRAGALAELAQRGLLFERDRIVTPVVGARIGDTALDALAELVEQSRPRTWRGWMTHRSRGTLSAVRDQLIAHGYLRAERGRVLGLFPARRYVLERVGHVEVLQAEALAVLHGKQPVAEVSESDAALVVCAATGKLRTVVTGKDRRRYRDRLDELTERAGGASSELRTLMENLRKALASAVSSAEAARASGGGG</sequence>
<dbReference type="Pfam" id="PF05719">
    <property type="entry name" value="GPP34"/>
    <property type="match status" value="1"/>
</dbReference>
<comment type="subcellular location">
    <subcellularLocation>
        <location evidence="1">Golgi apparatus membrane</location>
        <topology evidence="1">Peripheral membrane protein</topology>
        <orientation evidence="1">Cytoplasmic side</orientation>
    </subcellularLocation>
</comment>
<feature type="compositionally biased region" description="Pro residues" evidence="6">
    <location>
        <begin position="18"/>
        <end position="31"/>
    </location>
</feature>
<feature type="coiled-coil region" evidence="5">
    <location>
        <begin position="216"/>
        <end position="243"/>
    </location>
</feature>
<feature type="region of interest" description="Disordered" evidence="6">
    <location>
        <begin position="14"/>
        <end position="41"/>
    </location>
</feature>
<dbReference type="Gene3D" id="1.10.3630.10">
    <property type="entry name" value="yeast vps74-n-term truncation variant domain like"/>
    <property type="match status" value="1"/>
</dbReference>
<evidence type="ECO:0000256" key="3">
    <source>
        <dbReference type="ARBA" id="ARBA00023121"/>
    </source>
</evidence>
<accession>A0A5J6G5Q3</accession>
<reference evidence="7 8" key="1">
    <citation type="submission" date="2017-09" db="EMBL/GenBank/DDBJ databases">
        <authorList>
            <person name="Lee N."/>
            <person name="Cho B.-K."/>
        </authorList>
    </citation>
    <scope>NUCLEOTIDE SEQUENCE [LARGE SCALE GENOMIC DNA]</scope>
    <source>
        <strain evidence="7 8">ATCC 12853</strain>
    </source>
</reference>
<dbReference type="AlphaFoldDB" id="A0A5J6G5Q3"/>
<dbReference type="EMBL" id="CP023699">
    <property type="protein sequence ID" value="QEU90293.1"/>
    <property type="molecule type" value="Genomic_DNA"/>
</dbReference>
<evidence type="ECO:0000313" key="8">
    <source>
        <dbReference type="Proteomes" id="UP000325529"/>
    </source>
</evidence>
<dbReference type="Proteomes" id="UP000325529">
    <property type="component" value="Chromosome"/>
</dbReference>
<name>A0A5J6G5Q3_STRKN</name>
<dbReference type="InterPro" id="IPR038261">
    <property type="entry name" value="GPP34-like_sf"/>
</dbReference>
<proteinExistence type="predicted"/>
<evidence type="ECO:0000313" key="7">
    <source>
        <dbReference type="EMBL" id="QEU90293.1"/>
    </source>
</evidence>
<dbReference type="GO" id="GO:0005737">
    <property type="term" value="C:cytoplasm"/>
    <property type="evidence" value="ECO:0007669"/>
    <property type="project" value="UniProtKB-ARBA"/>
</dbReference>
<keyword evidence="4" id="KW-0472">Membrane</keyword>
<keyword evidence="2" id="KW-0333">Golgi apparatus</keyword>
<keyword evidence="3" id="KW-0446">Lipid-binding</keyword>
<keyword evidence="5" id="KW-0175">Coiled coil</keyword>
<organism evidence="7 8">
    <name type="scientific">Streptomyces kanamyceticus</name>
    <dbReference type="NCBI Taxonomy" id="1967"/>
    <lineage>
        <taxon>Bacteria</taxon>
        <taxon>Bacillati</taxon>
        <taxon>Actinomycetota</taxon>
        <taxon>Actinomycetes</taxon>
        <taxon>Kitasatosporales</taxon>
        <taxon>Streptomycetaceae</taxon>
        <taxon>Streptomyces</taxon>
    </lineage>
</organism>